<accession>A0A9D1GZI9</accession>
<dbReference type="EMBL" id="DVLP01000407">
    <property type="protein sequence ID" value="HIT76688.1"/>
    <property type="molecule type" value="Genomic_DNA"/>
</dbReference>
<reference evidence="2" key="2">
    <citation type="journal article" date="2021" name="PeerJ">
        <title>Extensive microbial diversity within the chicken gut microbiome revealed by metagenomics and culture.</title>
        <authorList>
            <person name="Gilroy R."/>
            <person name="Ravi A."/>
            <person name="Getino M."/>
            <person name="Pursley I."/>
            <person name="Horton D.L."/>
            <person name="Alikhan N.F."/>
            <person name="Baker D."/>
            <person name="Gharbi K."/>
            <person name="Hall N."/>
            <person name="Watson M."/>
            <person name="Adriaenssens E.M."/>
            <person name="Foster-Nyarko E."/>
            <person name="Jarju S."/>
            <person name="Secka A."/>
            <person name="Antonio M."/>
            <person name="Oren A."/>
            <person name="Chaudhuri R.R."/>
            <person name="La Ragione R."/>
            <person name="Hildebrand F."/>
            <person name="Pallen M.J."/>
        </authorList>
    </citation>
    <scope>NUCLEOTIDE SEQUENCE</scope>
    <source>
        <strain evidence="2">ChiGjej1B1-24693</strain>
    </source>
</reference>
<dbReference type="Pfam" id="PF06224">
    <property type="entry name" value="AlkZ-like"/>
    <property type="match status" value="1"/>
</dbReference>
<comment type="caution">
    <text evidence="2">The sequence shown here is derived from an EMBL/GenBank/DDBJ whole genome shotgun (WGS) entry which is preliminary data.</text>
</comment>
<protein>
    <submittedName>
        <fullName evidence="2">AlkZ family DNA glycosylase</fullName>
    </submittedName>
</protein>
<reference evidence="2" key="1">
    <citation type="submission" date="2020-10" db="EMBL/GenBank/DDBJ databases">
        <authorList>
            <person name="Gilroy R."/>
        </authorList>
    </citation>
    <scope>NUCLEOTIDE SEQUENCE</scope>
    <source>
        <strain evidence="2">ChiGjej1B1-24693</strain>
    </source>
</reference>
<name>A0A9D1GZI9_9ACTN</name>
<dbReference type="PANTHER" id="PTHR38479">
    <property type="entry name" value="LMO0824 PROTEIN"/>
    <property type="match status" value="1"/>
</dbReference>
<dbReference type="Proteomes" id="UP000886842">
    <property type="component" value="Unassembled WGS sequence"/>
</dbReference>
<evidence type="ECO:0000256" key="1">
    <source>
        <dbReference type="SAM" id="MobiDB-lite"/>
    </source>
</evidence>
<dbReference type="InterPro" id="IPR009351">
    <property type="entry name" value="AlkZ-like"/>
</dbReference>
<feature type="region of interest" description="Disordered" evidence="1">
    <location>
        <begin position="145"/>
        <end position="168"/>
    </location>
</feature>
<dbReference type="AlphaFoldDB" id="A0A9D1GZI9"/>
<evidence type="ECO:0000313" key="3">
    <source>
        <dbReference type="Proteomes" id="UP000886842"/>
    </source>
</evidence>
<proteinExistence type="predicted"/>
<sequence>MSSRIITTAERRSRLARRHRLLPEERCDDVATVVDDVLALHSSDPATVHLSAWARMANPSRTAVEDALYEQRSLVRHHVMRRTLWVASRDLMALMNATSGRRVQANERRKTLAMLSNNGIDDPQAWFDEAAGEVMALLRDRGPMTTRQVGDASPQLRTPLESTPGNPKTAMISTHSRLLIDLGFAARVVRTRPSGDWHTSAYAWSTTERWLGTDLPAPDQDESAARLVDHWLRRFGPGTTTDLQWWLGWTKTQTRAALAAADAVPVELEDGPEPGWVAADDLDPEPETGEWVAVLPSLDATTMGWKHRDWYLPAHAREAFDRNGNAGATIWVDGRVVGAWTQTKQGEVRHLWFESVPARRRRQVERRLDDVRDWLGATVVTERFPGLSRATLLAQS</sequence>
<organism evidence="2 3">
    <name type="scientific">Candidatus Avipropionibacterium avicola</name>
    <dbReference type="NCBI Taxonomy" id="2840701"/>
    <lineage>
        <taxon>Bacteria</taxon>
        <taxon>Bacillati</taxon>
        <taxon>Actinomycetota</taxon>
        <taxon>Actinomycetes</taxon>
        <taxon>Propionibacteriales</taxon>
        <taxon>Propionibacteriaceae</taxon>
        <taxon>Propionibacteriaceae incertae sedis</taxon>
        <taxon>Candidatus Avipropionibacterium</taxon>
    </lineage>
</organism>
<dbReference type="PANTHER" id="PTHR38479:SF2">
    <property type="entry name" value="WINGED HELIX DNA-BINDING DOMAIN-CONTAINING PROTEIN"/>
    <property type="match status" value="1"/>
</dbReference>
<gene>
    <name evidence="2" type="ORF">IAA98_13985</name>
</gene>
<evidence type="ECO:0000313" key="2">
    <source>
        <dbReference type="EMBL" id="HIT76688.1"/>
    </source>
</evidence>